<dbReference type="AlphaFoldDB" id="A0AAE0JBP5"/>
<organism evidence="1 2">
    <name type="scientific">Neurospora tetraspora</name>
    <dbReference type="NCBI Taxonomy" id="94610"/>
    <lineage>
        <taxon>Eukaryota</taxon>
        <taxon>Fungi</taxon>
        <taxon>Dikarya</taxon>
        <taxon>Ascomycota</taxon>
        <taxon>Pezizomycotina</taxon>
        <taxon>Sordariomycetes</taxon>
        <taxon>Sordariomycetidae</taxon>
        <taxon>Sordariales</taxon>
        <taxon>Sordariaceae</taxon>
        <taxon>Neurospora</taxon>
    </lineage>
</organism>
<dbReference type="GeneID" id="87865464"/>
<accession>A0AAE0JBP5</accession>
<dbReference type="EMBL" id="JAUEPP010000005">
    <property type="protein sequence ID" value="KAK3342246.1"/>
    <property type="molecule type" value="Genomic_DNA"/>
</dbReference>
<evidence type="ECO:0000313" key="1">
    <source>
        <dbReference type="EMBL" id="KAK3342246.1"/>
    </source>
</evidence>
<sequence>MFWDDCQDDIIAAMMTNMTLAGDGGAHERRSNHKLYTPASFAAFLKLIRSRVQVGDWTATIEAILALIEQEPRRQPHGDSEPVADYTPELRAWLHLLRVYTSPEWPGSYNARNSVPKNERIWQLKTWVNIPPVMCVTVVVPQHKSPVVGSCHGFASVQIGYGWPQHENTHIRGPGSILKITMRPPSLEGKYHLMVSFMVPTSVLLTGHPETSMVKVQFRRTPNVGDYGDDLGPGLTIYETPLHNYDQVIITRYPPQLGGTPTVHEFPRTLPPPDLPASATIAAGMNGTRYEITSLTARLQFTSPELNSRLASGYTAHCRQVSPCTYLITLSGSFTASRCDMKPMKASLPVPEDEPEVCTWESAFPFSFPLLSDVTKAQLITGPASPDNNFIELTVATIRPEVFRATISSPSWIYPVLLPSYSSSPMPISWSLPYLPCFDDLPVIDIEKIRSSLPSWPRFTLWLNFQTYTFADWEHQMMENQPPSLLDDMLSPGELSCLHWKKIVRYMIWEFAGSGRRQNVFAVRLERQERVEMVFFVSCLRLDVANRCVVLDGAVLVRTAETGGLMDGLEKALNDTDTELDTSLDYLDTTPDGLQLWKEILPAYVERCRTWEHDPERCEYLHRASAMGVVTPMDIDDDESSVLCSCGNGRLPDNDRIPPRVWEKIKKHLVSVAISPPFGCPFVEEPYVPEDKPIAPPPPPPPPKVVCRNLLFQGLPKG</sequence>
<proteinExistence type="predicted"/>
<dbReference type="RefSeq" id="XP_062680039.1">
    <property type="nucleotide sequence ID" value="XM_062828310.1"/>
</dbReference>
<name>A0AAE0JBP5_9PEZI</name>
<reference evidence="1" key="2">
    <citation type="submission" date="2023-06" db="EMBL/GenBank/DDBJ databases">
        <authorList>
            <consortium name="Lawrence Berkeley National Laboratory"/>
            <person name="Haridas S."/>
            <person name="Hensen N."/>
            <person name="Bonometti L."/>
            <person name="Westerberg I."/>
            <person name="Brannstrom I.O."/>
            <person name="Guillou S."/>
            <person name="Cros-Aarteil S."/>
            <person name="Calhoun S."/>
            <person name="Kuo A."/>
            <person name="Mondo S."/>
            <person name="Pangilinan J."/>
            <person name="Riley R."/>
            <person name="Labutti K."/>
            <person name="Andreopoulos B."/>
            <person name="Lipzen A."/>
            <person name="Chen C."/>
            <person name="Yanf M."/>
            <person name="Daum C."/>
            <person name="Ng V."/>
            <person name="Clum A."/>
            <person name="Steindorff A."/>
            <person name="Ohm R."/>
            <person name="Martin F."/>
            <person name="Silar P."/>
            <person name="Natvig D."/>
            <person name="Lalanne C."/>
            <person name="Gautier V."/>
            <person name="Ament-Velasquez S.L."/>
            <person name="Kruys A."/>
            <person name="Hutchinson M.I."/>
            <person name="Powell A.J."/>
            <person name="Barry K."/>
            <person name="Miller A.N."/>
            <person name="Grigoriev I.V."/>
            <person name="Debuchy R."/>
            <person name="Gladieux P."/>
            <person name="Thoren M.H."/>
            <person name="Johannesson H."/>
        </authorList>
    </citation>
    <scope>NUCLEOTIDE SEQUENCE</scope>
    <source>
        <strain evidence="1">CBS 560.94</strain>
    </source>
</reference>
<protein>
    <submittedName>
        <fullName evidence="1">Uncharacterized protein</fullName>
    </submittedName>
</protein>
<comment type="caution">
    <text evidence="1">The sequence shown here is derived from an EMBL/GenBank/DDBJ whole genome shotgun (WGS) entry which is preliminary data.</text>
</comment>
<keyword evidence="2" id="KW-1185">Reference proteome</keyword>
<dbReference type="Proteomes" id="UP001278500">
    <property type="component" value="Unassembled WGS sequence"/>
</dbReference>
<reference evidence="1" key="1">
    <citation type="journal article" date="2023" name="Mol. Phylogenet. Evol.">
        <title>Genome-scale phylogeny and comparative genomics of the fungal order Sordariales.</title>
        <authorList>
            <person name="Hensen N."/>
            <person name="Bonometti L."/>
            <person name="Westerberg I."/>
            <person name="Brannstrom I.O."/>
            <person name="Guillou S."/>
            <person name="Cros-Aarteil S."/>
            <person name="Calhoun S."/>
            <person name="Haridas S."/>
            <person name="Kuo A."/>
            <person name="Mondo S."/>
            <person name="Pangilinan J."/>
            <person name="Riley R."/>
            <person name="LaButti K."/>
            <person name="Andreopoulos B."/>
            <person name="Lipzen A."/>
            <person name="Chen C."/>
            <person name="Yan M."/>
            <person name="Daum C."/>
            <person name="Ng V."/>
            <person name="Clum A."/>
            <person name="Steindorff A."/>
            <person name="Ohm R.A."/>
            <person name="Martin F."/>
            <person name="Silar P."/>
            <person name="Natvig D.O."/>
            <person name="Lalanne C."/>
            <person name="Gautier V."/>
            <person name="Ament-Velasquez S.L."/>
            <person name="Kruys A."/>
            <person name="Hutchinson M.I."/>
            <person name="Powell A.J."/>
            <person name="Barry K."/>
            <person name="Miller A.N."/>
            <person name="Grigoriev I.V."/>
            <person name="Debuchy R."/>
            <person name="Gladieux P."/>
            <person name="Hiltunen Thoren M."/>
            <person name="Johannesson H."/>
        </authorList>
    </citation>
    <scope>NUCLEOTIDE SEQUENCE</scope>
    <source>
        <strain evidence="1">CBS 560.94</strain>
    </source>
</reference>
<evidence type="ECO:0000313" key="2">
    <source>
        <dbReference type="Proteomes" id="UP001278500"/>
    </source>
</evidence>
<gene>
    <name evidence="1" type="ORF">B0H65DRAFT_509404</name>
</gene>